<dbReference type="RefSeq" id="WP_344775019.1">
    <property type="nucleotide sequence ID" value="NZ_BAABAH010000006.1"/>
</dbReference>
<evidence type="ECO:0008006" key="4">
    <source>
        <dbReference type="Google" id="ProtNLM"/>
    </source>
</evidence>
<organism evidence="2 3">
    <name type="scientific">Nocardioides panacisoli</name>
    <dbReference type="NCBI Taxonomy" id="627624"/>
    <lineage>
        <taxon>Bacteria</taxon>
        <taxon>Bacillati</taxon>
        <taxon>Actinomycetota</taxon>
        <taxon>Actinomycetes</taxon>
        <taxon>Propionibacteriales</taxon>
        <taxon>Nocardioidaceae</taxon>
        <taxon>Nocardioides</taxon>
    </lineage>
</organism>
<reference evidence="3" key="1">
    <citation type="journal article" date="2019" name="Int. J. Syst. Evol. Microbiol.">
        <title>The Global Catalogue of Microorganisms (GCM) 10K type strain sequencing project: providing services to taxonomists for standard genome sequencing and annotation.</title>
        <authorList>
            <consortium name="The Broad Institute Genomics Platform"/>
            <consortium name="The Broad Institute Genome Sequencing Center for Infectious Disease"/>
            <person name="Wu L."/>
            <person name="Ma J."/>
        </authorList>
    </citation>
    <scope>NUCLEOTIDE SEQUENCE [LARGE SCALE GENOMIC DNA]</scope>
    <source>
        <strain evidence="3">JCM 16953</strain>
    </source>
</reference>
<dbReference type="Gene3D" id="2.150.10.10">
    <property type="entry name" value="Serralysin-like metalloprotease, C-terminal"/>
    <property type="match status" value="1"/>
</dbReference>
<dbReference type="Pfam" id="PF00353">
    <property type="entry name" value="HemolysinCabind"/>
    <property type="match status" value="1"/>
</dbReference>
<feature type="region of interest" description="Disordered" evidence="1">
    <location>
        <begin position="20"/>
        <end position="96"/>
    </location>
</feature>
<keyword evidence="3" id="KW-1185">Reference proteome</keyword>
<evidence type="ECO:0000313" key="3">
    <source>
        <dbReference type="Proteomes" id="UP001501821"/>
    </source>
</evidence>
<dbReference type="SUPFAM" id="SSF51120">
    <property type="entry name" value="beta-Roll"/>
    <property type="match status" value="1"/>
</dbReference>
<dbReference type="InterPro" id="IPR011049">
    <property type="entry name" value="Serralysin-like_metalloprot_C"/>
</dbReference>
<dbReference type="InterPro" id="IPR001343">
    <property type="entry name" value="Hemolysn_Ca-bd"/>
</dbReference>
<evidence type="ECO:0000313" key="2">
    <source>
        <dbReference type="EMBL" id="GAA3818676.1"/>
    </source>
</evidence>
<comment type="caution">
    <text evidence="2">The sequence shown here is derived from an EMBL/GenBank/DDBJ whole genome shotgun (WGS) entry which is preliminary data.</text>
</comment>
<accession>A0ABP7IHW4</accession>
<dbReference type="EMBL" id="BAABAH010000006">
    <property type="protein sequence ID" value="GAA3818676.1"/>
    <property type="molecule type" value="Genomic_DNA"/>
</dbReference>
<dbReference type="Proteomes" id="UP001501821">
    <property type="component" value="Unassembled WGS sequence"/>
</dbReference>
<gene>
    <name evidence="2" type="ORF">GCM10022242_20660</name>
</gene>
<protein>
    <recommendedName>
        <fullName evidence="4">Calcium-binding protein</fullName>
    </recommendedName>
</protein>
<feature type="compositionally biased region" description="Gly residues" evidence="1">
    <location>
        <begin position="72"/>
        <end position="84"/>
    </location>
</feature>
<sequence length="96" mass="10015">MRYCTDWIVRSGWTLITWGDGTPTPGLRELSRGRRRTGHRGIPAAGDEDDQAFGSAGRDQMTGGGGDDRLAGGSGEDVGIGGPGHDVLGGIEHARP</sequence>
<dbReference type="PRINTS" id="PR00313">
    <property type="entry name" value="CABNDNGRPT"/>
</dbReference>
<evidence type="ECO:0000256" key="1">
    <source>
        <dbReference type="SAM" id="MobiDB-lite"/>
    </source>
</evidence>
<proteinExistence type="predicted"/>
<name>A0ABP7IHW4_9ACTN</name>